<gene>
    <name evidence="2" type="ORF">ACFQGO_11185</name>
</gene>
<dbReference type="SUPFAM" id="SSF53474">
    <property type="entry name" value="alpha/beta-Hydrolases"/>
    <property type="match status" value="1"/>
</dbReference>
<evidence type="ECO:0000313" key="2">
    <source>
        <dbReference type="EMBL" id="MFC5808069.1"/>
    </source>
</evidence>
<dbReference type="Pfam" id="PF12697">
    <property type="entry name" value="Abhydrolase_6"/>
    <property type="match status" value="1"/>
</dbReference>
<proteinExistence type="predicted"/>
<keyword evidence="3" id="KW-1185">Reference proteome</keyword>
<protein>
    <submittedName>
        <fullName evidence="2">Alpha/beta fold hydrolase</fullName>
    </submittedName>
</protein>
<evidence type="ECO:0000313" key="3">
    <source>
        <dbReference type="Proteomes" id="UP001596112"/>
    </source>
</evidence>
<dbReference type="Proteomes" id="UP001596112">
    <property type="component" value="Unassembled WGS sequence"/>
</dbReference>
<dbReference type="GO" id="GO:0016787">
    <property type="term" value="F:hydrolase activity"/>
    <property type="evidence" value="ECO:0007669"/>
    <property type="project" value="UniProtKB-KW"/>
</dbReference>
<dbReference type="EMBL" id="JBHSNZ010000006">
    <property type="protein sequence ID" value="MFC5808069.1"/>
    <property type="molecule type" value="Genomic_DNA"/>
</dbReference>
<dbReference type="RefSeq" id="WP_272169695.1">
    <property type="nucleotide sequence ID" value="NZ_JAQOSL010000011.1"/>
</dbReference>
<accession>A0ABW1B5A2</accession>
<feature type="domain" description="AB hydrolase-1" evidence="1">
    <location>
        <begin position="81"/>
        <end position="320"/>
    </location>
</feature>
<dbReference type="InterPro" id="IPR000073">
    <property type="entry name" value="AB_hydrolase_1"/>
</dbReference>
<keyword evidence="2" id="KW-0378">Hydrolase</keyword>
<dbReference type="PANTHER" id="PTHR46438:SF11">
    <property type="entry name" value="LIPASE-RELATED"/>
    <property type="match status" value="1"/>
</dbReference>
<organism evidence="2 3">
    <name type="scientific">Streptomyces heilongjiangensis</name>
    <dbReference type="NCBI Taxonomy" id="945052"/>
    <lineage>
        <taxon>Bacteria</taxon>
        <taxon>Bacillati</taxon>
        <taxon>Actinomycetota</taxon>
        <taxon>Actinomycetes</taxon>
        <taxon>Kitasatosporales</taxon>
        <taxon>Streptomycetaceae</taxon>
        <taxon>Streptomyces</taxon>
    </lineage>
</organism>
<dbReference type="PRINTS" id="PR00111">
    <property type="entry name" value="ABHYDROLASE"/>
</dbReference>
<evidence type="ECO:0000259" key="1">
    <source>
        <dbReference type="Pfam" id="PF12697"/>
    </source>
</evidence>
<sequence length="333" mass="35053">MTLISAFVAATDLPGRSVRAAAGYLCDRLIATQPEPEGGGRWREDGEVVVPARTASFVEGRAAGLEPVTVAYEQQGTGEPLVLLHGVGHRRQAWDAIVPLLAGQRETIAVDLPGFGESPDLDPAVPRDLQTAVAWLGAVLAELGVERPHVVGHSLGGLLALRMGQAGLARSVTALAPAGFWTDAERRYAYAMLAAARHSVRLLPDTAMVRLAHTAVARTALAGTLYGRPDRCPAETLIADLRALRAATAFGATLRAGRAPGLFTGDIPDVPVTIAWGACDRILPPRQAARVQAMIPAARLVQLPDCGHIPMNDAPDLVARVILEATPSASEEQ</sequence>
<name>A0ABW1B5A2_9ACTN</name>
<comment type="caution">
    <text evidence="2">The sequence shown here is derived from an EMBL/GenBank/DDBJ whole genome shotgun (WGS) entry which is preliminary data.</text>
</comment>
<reference evidence="3" key="1">
    <citation type="journal article" date="2019" name="Int. J. Syst. Evol. Microbiol.">
        <title>The Global Catalogue of Microorganisms (GCM) 10K type strain sequencing project: providing services to taxonomists for standard genome sequencing and annotation.</title>
        <authorList>
            <consortium name="The Broad Institute Genomics Platform"/>
            <consortium name="The Broad Institute Genome Sequencing Center for Infectious Disease"/>
            <person name="Wu L."/>
            <person name="Ma J."/>
        </authorList>
    </citation>
    <scope>NUCLEOTIDE SEQUENCE [LARGE SCALE GENOMIC DNA]</scope>
    <source>
        <strain evidence="3">JCM 9918</strain>
    </source>
</reference>
<dbReference type="PANTHER" id="PTHR46438">
    <property type="entry name" value="ALPHA/BETA-HYDROLASES SUPERFAMILY PROTEIN"/>
    <property type="match status" value="1"/>
</dbReference>
<dbReference type="InterPro" id="IPR029058">
    <property type="entry name" value="AB_hydrolase_fold"/>
</dbReference>
<dbReference type="Gene3D" id="3.40.50.1820">
    <property type="entry name" value="alpha/beta hydrolase"/>
    <property type="match status" value="1"/>
</dbReference>